<name>A0A9X2B1Z5_9CORY</name>
<dbReference type="AlphaFoldDB" id="A0A9X2B1Z5"/>
<dbReference type="Proteomes" id="UP001139207">
    <property type="component" value="Unassembled WGS sequence"/>
</dbReference>
<dbReference type="PROSITE" id="PS50850">
    <property type="entry name" value="MFS"/>
    <property type="match status" value="1"/>
</dbReference>
<feature type="transmembrane region" description="Helical" evidence="7">
    <location>
        <begin position="104"/>
        <end position="122"/>
    </location>
</feature>
<evidence type="ECO:0000256" key="1">
    <source>
        <dbReference type="ARBA" id="ARBA00004651"/>
    </source>
</evidence>
<keyword evidence="4 7" id="KW-0812">Transmembrane</keyword>
<keyword evidence="3" id="KW-1003">Cell membrane</keyword>
<feature type="domain" description="Major facilitator superfamily (MFS) profile" evidence="8">
    <location>
        <begin position="9"/>
        <end position="506"/>
    </location>
</feature>
<dbReference type="GO" id="GO:0022857">
    <property type="term" value="F:transmembrane transporter activity"/>
    <property type="evidence" value="ECO:0007669"/>
    <property type="project" value="InterPro"/>
</dbReference>
<protein>
    <submittedName>
        <fullName evidence="9">MFS transporter</fullName>
    </submittedName>
</protein>
<feature type="transmembrane region" description="Helical" evidence="7">
    <location>
        <begin position="51"/>
        <end position="71"/>
    </location>
</feature>
<feature type="transmembrane region" description="Helical" evidence="7">
    <location>
        <begin position="332"/>
        <end position="348"/>
    </location>
</feature>
<evidence type="ECO:0000256" key="4">
    <source>
        <dbReference type="ARBA" id="ARBA00022692"/>
    </source>
</evidence>
<feature type="transmembrane region" description="Helical" evidence="7">
    <location>
        <begin position="196"/>
        <end position="215"/>
    </location>
</feature>
<feature type="transmembrane region" description="Helical" evidence="7">
    <location>
        <begin position="303"/>
        <end position="325"/>
    </location>
</feature>
<dbReference type="PANTHER" id="PTHR42718:SF46">
    <property type="entry name" value="BLR6921 PROTEIN"/>
    <property type="match status" value="1"/>
</dbReference>
<keyword evidence="5 7" id="KW-1133">Transmembrane helix</keyword>
<sequence>MSVGGKGLVLVSVVLTQLMIVLDMTVVAVALPSMQEDLGLTAGQRPWVMTAYTLAFGGLVLFGGRLSGVLGLRGSYRLGLTGFALASLVAGVAPSFAVLVAARVAQGVFAAVLAPTVLALVNRTFTETQERSRAFAVLGATGGLGAAVGLIVGGVLTESLDWRWTMYVNIPIALVAAVVSVSSLPSGDPRTALGRLFDDVVGLAAGCGAVFSLIYGLDRAQQDGWGAWSTVVLFVVAGVLAVGFVLRERRAAAPVLPLGMLRNASRTSSYAVMFVSTCAQMGSLVYLTYYFQEHLGYSPMATGVAFLPMVAALVVTAGVAGRLLVPRYGAKVCFPGGLAVQAVALFILSRVTVETTYGEVVLPGMVVFGAGLGLAVPVVFNAGTRGVPEGRSGLASSIISMSQQVGASFGVAVLSTYATRSVEGYIEEHAGRVEAQAAEAMARENAYPGSPEATGIVDRVIDALTQEAQIDAYGGGFALVGTIVASAAVILLAAVVVRWRYLGRSDAASGGAGVEVTGPAVRRRSL</sequence>
<dbReference type="CDD" id="cd17321">
    <property type="entry name" value="MFS_MMR_MDR_like"/>
    <property type="match status" value="1"/>
</dbReference>
<evidence type="ECO:0000313" key="10">
    <source>
        <dbReference type="Proteomes" id="UP001139207"/>
    </source>
</evidence>
<keyword evidence="10" id="KW-1185">Reference proteome</keyword>
<evidence type="ECO:0000313" key="9">
    <source>
        <dbReference type="EMBL" id="MCJ7858180.1"/>
    </source>
</evidence>
<dbReference type="RefSeq" id="WP_244803881.1">
    <property type="nucleotide sequence ID" value="NZ_JALIEA010000011.1"/>
</dbReference>
<feature type="transmembrane region" description="Helical" evidence="7">
    <location>
        <begin position="134"/>
        <end position="156"/>
    </location>
</feature>
<organism evidence="9 10">
    <name type="scientific">Corynebacterium kalidii</name>
    <dbReference type="NCBI Taxonomy" id="2931982"/>
    <lineage>
        <taxon>Bacteria</taxon>
        <taxon>Bacillati</taxon>
        <taxon>Actinomycetota</taxon>
        <taxon>Actinomycetes</taxon>
        <taxon>Mycobacteriales</taxon>
        <taxon>Corynebacteriaceae</taxon>
        <taxon>Corynebacterium</taxon>
    </lineage>
</organism>
<comment type="caution">
    <text evidence="9">The sequence shown here is derived from an EMBL/GenBank/DDBJ whole genome shotgun (WGS) entry which is preliminary data.</text>
</comment>
<dbReference type="Gene3D" id="1.20.1250.20">
    <property type="entry name" value="MFS general substrate transporter like domains"/>
    <property type="match status" value="1"/>
</dbReference>
<proteinExistence type="predicted"/>
<feature type="transmembrane region" description="Helical" evidence="7">
    <location>
        <begin position="267"/>
        <end position="291"/>
    </location>
</feature>
<feature type="transmembrane region" description="Helical" evidence="7">
    <location>
        <begin position="7"/>
        <end position="31"/>
    </location>
</feature>
<feature type="transmembrane region" description="Helical" evidence="7">
    <location>
        <begin position="162"/>
        <end position="184"/>
    </location>
</feature>
<feature type="transmembrane region" description="Helical" evidence="7">
    <location>
        <begin position="477"/>
        <end position="497"/>
    </location>
</feature>
<dbReference type="InterPro" id="IPR036259">
    <property type="entry name" value="MFS_trans_sf"/>
</dbReference>
<evidence type="ECO:0000256" key="2">
    <source>
        <dbReference type="ARBA" id="ARBA00022448"/>
    </source>
</evidence>
<feature type="transmembrane region" description="Helical" evidence="7">
    <location>
        <begin position="360"/>
        <end position="382"/>
    </location>
</feature>
<accession>A0A9X2B1Z5</accession>
<keyword evidence="2" id="KW-0813">Transport</keyword>
<dbReference type="GO" id="GO:0005886">
    <property type="term" value="C:plasma membrane"/>
    <property type="evidence" value="ECO:0007669"/>
    <property type="project" value="UniProtKB-SubCell"/>
</dbReference>
<feature type="transmembrane region" description="Helical" evidence="7">
    <location>
        <begin position="227"/>
        <end position="246"/>
    </location>
</feature>
<dbReference type="EMBL" id="JALIEA010000011">
    <property type="protein sequence ID" value="MCJ7858180.1"/>
    <property type="molecule type" value="Genomic_DNA"/>
</dbReference>
<comment type="subcellular location">
    <subcellularLocation>
        <location evidence="1">Cell membrane</location>
        <topology evidence="1">Multi-pass membrane protein</topology>
    </subcellularLocation>
</comment>
<evidence type="ECO:0000259" key="8">
    <source>
        <dbReference type="PROSITE" id="PS50850"/>
    </source>
</evidence>
<reference evidence="9" key="1">
    <citation type="submission" date="2022-04" db="EMBL/GenBank/DDBJ databases">
        <title>Corynebacterium kalidii LD5P10.</title>
        <authorList>
            <person name="Sun J.Q."/>
        </authorList>
    </citation>
    <scope>NUCLEOTIDE SEQUENCE</scope>
    <source>
        <strain evidence="9">LD5P10</strain>
    </source>
</reference>
<evidence type="ECO:0000256" key="7">
    <source>
        <dbReference type="SAM" id="Phobius"/>
    </source>
</evidence>
<dbReference type="SUPFAM" id="SSF103473">
    <property type="entry name" value="MFS general substrate transporter"/>
    <property type="match status" value="1"/>
</dbReference>
<dbReference type="Pfam" id="PF07690">
    <property type="entry name" value="MFS_1"/>
    <property type="match status" value="1"/>
</dbReference>
<feature type="transmembrane region" description="Helical" evidence="7">
    <location>
        <begin position="78"/>
        <end position="98"/>
    </location>
</feature>
<evidence type="ECO:0000256" key="5">
    <source>
        <dbReference type="ARBA" id="ARBA00022989"/>
    </source>
</evidence>
<keyword evidence="6 7" id="KW-0472">Membrane</keyword>
<dbReference type="InterPro" id="IPR020846">
    <property type="entry name" value="MFS_dom"/>
</dbReference>
<evidence type="ECO:0000256" key="3">
    <source>
        <dbReference type="ARBA" id="ARBA00022475"/>
    </source>
</evidence>
<evidence type="ECO:0000256" key="6">
    <source>
        <dbReference type="ARBA" id="ARBA00023136"/>
    </source>
</evidence>
<gene>
    <name evidence="9" type="ORF">MUN33_05530</name>
</gene>
<dbReference type="PANTHER" id="PTHR42718">
    <property type="entry name" value="MAJOR FACILITATOR SUPERFAMILY MULTIDRUG TRANSPORTER MFSC"/>
    <property type="match status" value="1"/>
</dbReference>
<dbReference type="InterPro" id="IPR011701">
    <property type="entry name" value="MFS"/>
</dbReference>
<dbReference type="Gene3D" id="1.20.1720.10">
    <property type="entry name" value="Multidrug resistance protein D"/>
    <property type="match status" value="1"/>
</dbReference>